<evidence type="ECO:0000256" key="1">
    <source>
        <dbReference type="SAM" id="Phobius"/>
    </source>
</evidence>
<evidence type="ECO:0000313" key="3">
    <source>
        <dbReference type="Proteomes" id="UP001246244"/>
    </source>
</evidence>
<feature type="transmembrane region" description="Helical" evidence="1">
    <location>
        <begin position="12"/>
        <end position="31"/>
    </location>
</feature>
<evidence type="ECO:0000313" key="2">
    <source>
        <dbReference type="EMBL" id="MDR7666048.1"/>
    </source>
</evidence>
<comment type="caution">
    <text evidence="2">The sequence shown here is derived from an EMBL/GenBank/DDBJ whole genome shotgun (WGS) entry which is preliminary data.</text>
</comment>
<accession>A0ABU2D242</accession>
<dbReference type="EMBL" id="JAVKPK010000035">
    <property type="protein sequence ID" value="MDR7666048.1"/>
    <property type="molecule type" value="Genomic_DNA"/>
</dbReference>
<dbReference type="Proteomes" id="UP001246244">
    <property type="component" value="Unassembled WGS sequence"/>
</dbReference>
<keyword evidence="1" id="KW-0472">Membrane</keyword>
<reference evidence="3" key="1">
    <citation type="submission" date="2023-07" db="EMBL/GenBank/DDBJ databases">
        <title>Whole-genome sequencing of a new Methanosarcina sp. Z-7115.</title>
        <authorList>
            <person name="Zhilina T.N."/>
            <person name="Merkel A.Y."/>
        </authorList>
    </citation>
    <scope>NUCLEOTIDE SEQUENCE [LARGE SCALE GENOMIC DNA]</scope>
    <source>
        <strain evidence="3">Z-7115</strain>
    </source>
</reference>
<protein>
    <submittedName>
        <fullName evidence="2">Uncharacterized protein</fullName>
    </submittedName>
</protein>
<sequence>MESEDYLHALETIGKILLFTPFLVSLLLLVSGSSKNNPGLEEAGFSAGLMIAAGFFTLVYAAIMWFRQGFRKKK</sequence>
<keyword evidence="1" id="KW-0812">Transmembrane</keyword>
<feature type="transmembrane region" description="Helical" evidence="1">
    <location>
        <begin position="43"/>
        <end position="66"/>
    </location>
</feature>
<keyword evidence="1" id="KW-1133">Transmembrane helix</keyword>
<dbReference type="RefSeq" id="WP_310576072.1">
    <property type="nucleotide sequence ID" value="NZ_JAVKPK010000035.1"/>
</dbReference>
<name>A0ABU2D242_9EURY</name>
<proteinExistence type="predicted"/>
<gene>
    <name evidence="2" type="ORF">RG963_09730</name>
</gene>
<keyword evidence="3" id="KW-1185">Reference proteome</keyword>
<organism evidence="2 3">
    <name type="scientific">Methanosarcina baikalica</name>
    <dbReference type="NCBI Taxonomy" id="3073890"/>
    <lineage>
        <taxon>Archaea</taxon>
        <taxon>Methanobacteriati</taxon>
        <taxon>Methanobacteriota</taxon>
        <taxon>Stenosarchaea group</taxon>
        <taxon>Methanomicrobia</taxon>
        <taxon>Methanosarcinales</taxon>
        <taxon>Methanosarcinaceae</taxon>
        <taxon>Methanosarcina</taxon>
    </lineage>
</organism>